<evidence type="ECO:0000313" key="3">
    <source>
        <dbReference type="Proteomes" id="UP001633002"/>
    </source>
</evidence>
<name>A0ABD3I4E7_9MARC</name>
<dbReference type="Proteomes" id="UP001633002">
    <property type="component" value="Unassembled WGS sequence"/>
</dbReference>
<accession>A0ABD3I4E7</accession>
<organism evidence="2 3">
    <name type="scientific">Riccia sorocarpa</name>
    <dbReference type="NCBI Taxonomy" id="122646"/>
    <lineage>
        <taxon>Eukaryota</taxon>
        <taxon>Viridiplantae</taxon>
        <taxon>Streptophyta</taxon>
        <taxon>Embryophyta</taxon>
        <taxon>Marchantiophyta</taxon>
        <taxon>Marchantiopsida</taxon>
        <taxon>Marchantiidae</taxon>
        <taxon>Marchantiales</taxon>
        <taxon>Ricciaceae</taxon>
        <taxon>Riccia</taxon>
    </lineage>
</organism>
<evidence type="ECO:0000313" key="2">
    <source>
        <dbReference type="EMBL" id="KAL3697235.1"/>
    </source>
</evidence>
<dbReference type="AlphaFoldDB" id="A0ABD3I4E7"/>
<gene>
    <name evidence="2" type="ORF">R1sor_011311</name>
</gene>
<dbReference type="EMBL" id="JBJQOH010000002">
    <property type="protein sequence ID" value="KAL3697235.1"/>
    <property type="molecule type" value="Genomic_DNA"/>
</dbReference>
<evidence type="ECO:0000256" key="1">
    <source>
        <dbReference type="SAM" id="MobiDB-lite"/>
    </source>
</evidence>
<feature type="compositionally biased region" description="Low complexity" evidence="1">
    <location>
        <begin position="29"/>
        <end position="45"/>
    </location>
</feature>
<protein>
    <submittedName>
        <fullName evidence="2">Uncharacterized protein</fullName>
    </submittedName>
</protein>
<proteinExistence type="predicted"/>
<sequence>MLRGENVERELVQDCEAVLGKFASLPEAAPLHPTASPTTSPAESTGPDVKDDSTASSDYPIASLFQMRMTVPYSMMENSSVQPNQSLFFFPCPGLRYFDNERCRSGTGLHPEADRTRGGVRSQSSRREVRIFSTSEGLIDFCSTFEFIGGSENTLLFFHSLQSPSEKSMCGRICRNDGLLGQWFVEVDFTFSTVRSWVRKASQSTAMTSLTRMIIIVFRRMEAVPVQTIVVADLMEPVERSNSDWNVTQSVQGFITKVVQVGIEVILSLMPPLKTVKHAGAFEATASESSNPTDILESTDKYMLDSSIGRLACTTTPWIVRKHNWLRVMLDKEGDKDKSGTG</sequence>
<comment type="caution">
    <text evidence="2">The sequence shown here is derived from an EMBL/GenBank/DDBJ whole genome shotgun (WGS) entry which is preliminary data.</text>
</comment>
<reference evidence="2 3" key="1">
    <citation type="submission" date="2024-09" db="EMBL/GenBank/DDBJ databases">
        <title>Chromosome-scale assembly of Riccia sorocarpa.</title>
        <authorList>
            <person name="Paukszto L."/>
        </authorList>
    </citation>
    <scope>NUCLEOTIDE SEQUENCE [LARGE SCALE GENOMIC DNA]</scope>
    <source>
        <strain evidence="2">LP-2024</strain>
        <tissue evidence="2">Aerial parts of the thallus</tissue>
    </source>
</reference>
<feature type="region of interest" description="Disordered" evidence="1">
    <location>
        <begin position="29"/>
        <end position="55"/>
    </location>
</feature>
<keyword evidence="3" id="KW-1185">Reference proteome</keyword>